<dbReference type="Proteomes" id="UP000631114">
    <property type="component" value="Unassembled WGS sequence"/>
</dbReference>
<reference evidence="3 4" key="1">
    <citation type="submission" date="2020-10" db="EMBL/GenBank/DDBJ databases">
        <title>The Coptis chinensis genome and diversification of protoberbering-type alkaloids.</title>
        <authorList>
            <person name="Wang B."/>
            <person name="Shu S."/>
            <person name="Song C."/>
            <person name="Liu Y."/>
        </authorList>
    </citation>
    <scope>NUCLEOTIDE SEQUENCE [LARGE SCALE GENOMIC DNA]</scope>
    <source>
        <strain evidence="3">HL-2020</strain>
        <tissue evidence="3">Leaf</tissue>
    </source>
</reference>
<gene>
    <name evidence="3" type="ORF">IFM89_001261</name>
</gene>
<dbReference type="GO" id="GO:0030488">
    <property type="term" value="P:tRNA methylation"/>
    <property type="evidence" value="ECO:0007669"/>
    <property type="project" value="TreeGrafter"/>
</dbReference>
<accession>A0A835H1V1</accession>
<evidence type="ECO:0000259" key="2">
    <source>
        <dbReference type="Pfam" id="PF05617"/>
    </source>
</evidence>
<keyword evidence="1" id="KW-0732">Signal</keyword>
<dbReference type="InterPro" id="IPR051954">
    <property type="entry name" value="tRNA_methyltransferase_THADA"/>
</dbReference>
<dbReference type="Pfam" id="PF05617">
    <property type="entry name" value="Prolamin_like"/>
    <property type="match status" value="1"/>
</dbReference>
<evidence type="ECO:0000313" key="4">
    <source>
        <dbReference type="Proteomes" id="UP000631114"/>
    </source>
</evidence>
<dbReference type="AlphaFoldDB" id="A0A835H1V1"/>
<dbReference type="GO" id="GO:0005829">
    <property type="term" value="C:cytosol"/>
    <property type="evidence" value="ECO:0007669"/>
    <property type="project" value="TreeGrafter"/>
</dbReference>
<evidence type="ECO:0000313" key="3">
    <source>
        <dbReference type="EMBL" id="KAF9591051.1"/>
    </source>
</evidence>
<dbReference type="PANTHER" id="PTHR14387:SF0">
    <property type="entry name" value="DUF2428 DOMAIN-CONTAINING PROTEIN"/>
    <property type="match status" value="1"/>
</dbReference>
<dbReference type="EMBL" id="JADFTS010000008">
    <property type="protein sequence ID" value="KAF9591051.1"/>
    <property type="molecule type" value="Genomic_DNA"/>
</dbReference>
<organism evidence="3 4">
    <name type="scientific">Coptis chinensis</name>
    <dbReference type="NCBI Taxonomy" id="261450"/>
    <lineage>
        <taxon>Eukaryota</taxon>
        <taxon>Viridiplantae</taxon>
        <taxon>Streptophyta</taxon>
        <taxon>Embryophyta</taxon>
        <taxon>Tracheophyta</taxon>
        <taxon>Spermatophyta</taxon>
        <taxon>Magnoliopsida</taxon>
        <taxon>Ranunculales</taxon>
        <taxon>Ranunculaceae</taxon>
        <taxon>Coptidoideae</taxon>
        <taxon>Coptis</taxon>
    </lineage>
</organism>
<feature type="domain" description="Prolamin-like" evidence="2">
    <location>
        <begin position="254"/>
        <end position="315"/>
    </location>
</feature>
<proteinExistence type="predicted"/>
<dbReference type="OrthoDB" id="1862203at2759"/>
<name>A0A835H1V1_9MAGN</name>
<protein>
    <recommendedName>
        <fullName evidence="2">Prolamin-like domain-containing protein</fullName>
    </recommendedName>
</protein>
<sequence length="353" mass="38923">MRKAAADFMVASGLLEEAGQVCSFVSNSQVPSDDQNSLLPSEAANLYACRTLDLWFTCISLLEDEDVGLREILAEDVQRCFTSDRSSRSHHLGVVPTQVEKVIELSFEFLSSVFGHWLMYFDYLAQCVLNTATYNVAQGDLVRRVFDKEIDNFHEEKLLICQICCFYMERLPISVSWGIGLCDGQEVSIFLQKWRTRFYEQLISFATDYLRAEVGVDWIGGPVSMISPTVAQLPLPPFFEGLPFSPLPGQDIQQCLLSLQNINGCLAEIFASFTSGRAGQLGPACCKAITDINTSCWPKLFPFNPFFPPLLMGNCAKAIGAAPSTTPKGTTTKAGESSVKPLTVASAPTDIKF</sequence>
<comment type="caution">
    <text evidence="3">The sequence shown here is derived from an EMBL/GenBank/DDBJ whole genome shotgun (WGS) entry which is preliminary data.</text>
</comment>
<dbReference type="InterPro" id="IPR008502">
    <property type="entry name" value="Prolamin-like"/>
</dbReference>
<keyword evidence="4" id="KW-1185">Reference proteome</keyword>
<dbReference type="PANTHER" id="PTHR14387">
    <property type="entry name" value="THADA/DEATH RECEPTOR INTERACTING PROTEIN"/>
    <property type="match status" value="1"/>
</dbReference>
<evidence type="ECO:0000256" key="1">
    <source>
        <dbReference type="ARBA" id="ARBA00022729"/>
    </source>
</evidence>